<keyword evidence="8" id="KW-1185">Reference proteome</keyword>
<reference evidence="7" key="1">
    <citation type="submission" date="2023-05" db="EMBL/GenBank/DDBJ databases">
        <authorList>
            <person name="Huff M."/>
        </authorList>
    </citation>
    <scope>NUCLEOTIDE SEQUENCE</scope>
</reference>
<dbReference type="PANTHER" id="PTHR42811">
    <property type="entry name" value="SERINE ACETYLTRANSFERASE"/>
    <property type="match status" value="1"/>
</dbReference>
<organism evidence="7 8">
    <name type="scientific">Fraxinus pennsylvanica</name>
    <dbReference type="NCBI Taxonomy" id="56036"/>
    <lineage>
        <taxon>Eukaryota</taxon>
        <taxon>Viridiplantae</taxon>
        <taxon>Streptophyta</taxon>
        <taxon>Embryophyta</taxon>
        <taxon>Tracheophyta</taxon>
        <taxon>Spermatophyta</taxon>
        <taxon>Magnoliopsida</taxon>
        <taxon>eudicotyledons</taxon>
        <taxon>Gunneridae</taxon>
        <taxon>Pentapetalae</taxon>
        <taxon>asterids</taxon>
        <taxon>lamiids</taxon>
        <taxon>Lamiales</taxon>
        <taxon>Oleaceae</taxon>
        <taxon>Oleeae</taxon>
        <taxon>Fraxinus</taxon>
    </lineage>
</organism>
<protein>
    <recommendedName>
        <fullName evidence="3">serine O-acetyltransferase</fullName>
        <ecNumber evidence="3">2.3.1.30</ecNumber>
    </recommendedName>
</protein>
<keyword evidence="5" id="KW-0808">Transferase</keyword>
<name>A0AAD2A134_9LAMI</name>
<dbReference type="GO" id="GO:0008652">
    <property type="term" value="P:amino acid biosynthetic process"/>
    <property type="evidence" value="ECO:0007669"/>
    <property type="project" value="UniProtKB-KW"/>
</dbReference>
<comment type="pathway">
    <text evidence="1">Amino-acid biosynthesis; L-cysteine biosynthesis; L-cysteine from L-serine: step 1/2.</text>
</comment>
<dbReference type="CDD" id="cd03354">
    <property type="entry name" value="LbH_SAT"/>
    <property type="match status" value="1"/>
</dbReference>
<dbReference type="Gene3D" id="2.160.10.10">
    <property type="entry name" value="Hexapeptide repeat proteins"/>
    <property type="match status" value="1"/>
</dbReference>
<dbReference type="GO" id="GO:0005737">
    <property type="term" value="C:cytoplasm"/>
    <property type="evidence" value="ECO:0007669"/>
    <property type="project" value="UniProtKB-ARBA"/>
</dbReference>
<evidence type="ECO:0000313" key="8">
    <source>
        <dbReference type="Proteomes" id="UP000834106"/>
    </source>
</evidence>
<dbReference type="SUPFAM" id="SSF51161">
    <property type="entry name" value="Trimeric LpxA-like enzymes"/>
    <property type="match status" value="1"/>
</dbReference>
<dbReference type="AlphaFoldDB" id="A0AAD2A134"/>
<keyword evidence="4" id="KW-0028">Amino-acid biosynthesis</keyword>
<sequence>MLSFAPSTGSKLTGSARVSRTEIQTYPYRTQGEDDAFNNYEDQEIMIAAQDDLRAVRIVSEVSGVDIHPGAKIGRGTFLDHATGVVIGETVVIGNDVSILRNMTSGGTGKVFEDGHPKISDEVLIEVGICVLGNVRIEYGAQIGAGSVVLKQVPVRTIAVENPAKLIGGNDNPV</sequence>
<dbReference type="InterPro" id="IPR045304">
    <property type="entry name" value="LbH_SAT"/>
</dbReference>
<proteinExistence type="inferred from homology"/>
<evidence type="ECO:0000256" key="1">
    <source>
        <dbReference type="ARBA" id="ARBA00004876"/>
    </source>
</evidence>
<keyword evidence="6" id="KW-0012">Acyltransferase</keyword>
<dbReference type="GO" id="GO:0009001">
    <property type="term" value="F:serine O-acetyltransferase activity"/>
    <property type="evidence" value="ECO:0007669"/>
    <property type="project" value="UniProtKB-EC"/>
</dbReference>
<dbReference type="EMBL" id="OU503051">
    <property type="protein sequence ID" value="CAI9779326.1"/>
    <property type="molecule type" value="Genomic_DNA"/>
</dbReference>
<evidence type="ECO:0000313" key="7">
    <source>
        <dbReference type="EMBL" id="CAI9779326.1"/>
    </source>
</evidence>
<comment type="similarity">
    <text evidence="2">Belongs to the transferase hexapeptide repeat family.</text>
</comment>
<accession>A0AAD2A134</accession>
<gene>
    <name evidence="7" type="ORF">FPE_LOCUS26756</name>
</gene>
<dbReference type="EC" id="2.3.1.30" evidence="3"/>
<dbReference type="FunFam" id="2.160.10.10:FF:000002">
    <property type="entry name" value="Serine acetyltransferase"/>
    <property type="match status" value="1"/>
</dbReference>
<evidence type="ECO:0000256" key="2">
    <source>
        <dbReference type="ARBA" id="ARBA00007274"/>
    </source>
</evidence>
<dbReference type="InterPro" id="IPR011004">
    <property type="entry name" value="Trimer_LpxA-like_sf"/>
</dbReference>
<evidence type="ECO:0000256" key="4">
    <source>
        <dbReference type="ARBA" id="ARBA00022605"/>
    </source>
</evidence>
<evidence type="ECO:0000256" key="5">
    <source>
        <dbReference type="ARBA" id="ARBA00022679"/>
    </source>
</evidence>
<evidence type="ECO:0000256" key="3">
    <source>
        <dbReference type="ARBA" id="ARBA00013266"/>
    </source>
</evidence>
<evidence type="ECO:0000256" key="6">
    <source>
        <dbReference type="ARBA" id="ARBA00023315"/>
    </source>
</evidence>
<dbReference type="Proteomes" id="UP000834106">
    <property type="component" value="Chromosome 16"/>
</dbReference>